<dbReference type="Proteomes" id="UP000219565">
    <property type="component" value="Unassembled WGS sequence"/>
</dbReference>
<feature type="region of interest" description="Disordered" evidence="1">
    <location>
        <begin position="100"/>
        <end position="125"/>
    </location>
</feature>
<sequence>MAEVLALPTDIDPDVTVYGRAGVLTPALLLVMAGHNDAIKEAAERNGLLTGFITHRTNNDRERRKDLTHGVMRFPDDATARQAAADLADAAVHSRGMLESVTRTPAPLPGAPESRFSHKEERGRSEGMAFTPFREYVIYTSARAGTLDEVRQTTLRAIELQGPLLDGFIPTRLVDYPDLPYDPDGVFALTIGDGDAQQGAYRQRGAVLFAQDQPRAASLFRQVGVNAMANKGTTVYRTDEPSGAQRLSTGLVEMQREHQPAPTAPGVPSSSCVSDPKGGVNSWFCVVAAGRYVGEIWAKTQDDAHRLLEEQYRVLRDAK</sequence>
<dbReference type="AlphaFoldDB" id="A0A285LTG8"/>
<dbReference type="InterPro" id="IPR055797">
    <property type="entry name" value="DUF7373"/>
</dbReference>
<evidence type="ECO:0000313" key="4">
    <source>
        <dbReference type="EMBL" id="SNY88230.1"/>
    </source>
</evidence>
<evidence type="ECO:0000259" key="2">
    <source>
        <dbReference type="Pfam" id="PF24088"/>
    </source>
</evidence>
<evidence type="ECO:0000256" key="1">
    <source>
        <dbReference type="SAM" id="MobiDB-lite"/>
    </source>
</evidence>
<protein>
    <submittedName>
        <fullName evidence="4">Uncharacterized protein</fullName>
    </submittedName>
</protein>
<dbReference type="OrthoDB" id="4548271at2"/>
<gene>
    <name evidence="4" type="ORF">SAMN04244553_5195</name>
</gene>
<dbReference type="InterPro" id="IPR056463">
    <property type="entry name" value="DUF7373_C"/>
</dbReference>
<evidence type="ECO:0000259" key="3">
    <source>
        <dbReference type="Pfam" id="PF24092"/>
    </source>
</evidence>
<proteinExistence type="predicted"/>
<feature type="domain" description="DUF7373" evidence="2">
    <location>
        <begin position="1"/>
        <end position="180"/>
    </location>
</feature>
<reference evidence="4 5" key="1">
    <citation type="submission" date="2017-09" db="EMBL/GenBank/DDBJ databases">
        <authorList>
            <person name="Ehlers B."/>
            <person name="Leendertz F.H."/>
        </authorList>
    </citation>
    <scope>NUCLEOTIDE SEQUENCE [LARGE SCALE GENOMIC DNA]</scope>
    <source>
        <strain evidence="4 5">DSM 45537</strain>
    </source>
</reference>
<keyword evidence="5" id="KW-1185">Reference proteome</keyword>
<dbReference type="EMBL" id="OBEG01000005">
    <property type="protein sequence ID" value="SNY88230.1"/>
    <property type="molecule type" value="Genomic_DNA"/>
</dbReference>
<dbReference type="Pfam" id="PF24092">
    <property type="entry name" value="DUF7373_C"/>
    <property type="match status" value="1"/>
</dbReference>
<feature type="domain" description="DUF7373" evidence="3">
    <location>
        <begin position="196"/>
        <end position="317"/>
    </location>
</feature>
<evidence type="ECO:0000313" key="5">
    <source>
        <dbReference type="Proteomes" id="UP000219565"/>
    </source>
</evidence>
<accession>A0A285LTG8</accession>
<name>A0A285LTG8_9NOCA</name>
<organism evidence="4 5">
    <name type="scientific">Nocardia amikacinitolerans</name>
    <dbReference type="NCBI Taxonomy" id="756689"/>
    <lineage>
        <taxon>Bacteria</taxon>
        <taxon>Bacillati</taxon>
        <taxon>Actinomycetota</taxon>
        <taxon>Actinomycetes</taxon>
        <taxon>Mycobacteriales</taxon>
        <taxon>Nocardiaceae</taxon>
        <taxon>Nocardia</taxon>
    </lineage>
</organism>
<feature type="compositionally biased region" description="Basic and acidic residues" evidence="1">
    <location>
        <begin position="115"/>
        <end position="125"/>
    </location>
</feature>
<dbReference type="Pfam" id="PF24088">
    <property type="entry name" value="DUF7373"/>
    <property type="match status" value="1"/>
</dbReference>